<keyword evidence="4 6" id="KW-0274">FAD</keyword>
<dbReference type="Gene3D" id="1.10.540.10">
    <property type="entry name" value="Acyl-CoA dehydrogenase/oxidase, N-terminal domain"/>
    <property type="match status" value="1"/>
</dbReference>
<dbReference type="Gene3D" id="1.20.140.10">
    <property type="entry name" value="Butyryl-CoA Dehydrogenase, subunit A, domain 3"/>
    <property type="match status" value="1"/>
</dbReference>
<dbReference type="EMBL" id="JAFLCK010000037">
    <property type="protein sequence ID" value="MBN8662358.1"/>
    <property type="molecule type" value="Genomic_DNA"/>
</dbReference>
<organism evidence="11 12">
    <name type="scientific">Candidatus Obscuribacter phosphatis</name>
    <dbReference type="NCBI Taxonomy" id="1906157"/>
    <lineage>
        <taxon>Bacteria</taxon>
        <taxon>Bacillati</taxon>
        <taxon>Candidatus Melainabacteria</taxon>
        <taxon>Candidatus Obscuribacterales</taxon>
        <taxon>Candidatus Obscuribacteraceae</taxon>
        <taxon>Candidatus Obscuribacter</taxon>
    </lineage>
</organism>
<dbReference type="InterPro" id="IPR009100">
    <property type="entry name" value="AcylCoA_DH/oxidase_NM_dom_sf"/>
</dbReference>
<accession>A0A8J7PKU6</accession>
<dbReference type="Pfam" id="PF02770">
    <property type="entry name" value="Acyl-CoA_dh_M"/>
    <property type="match status" value="1"/>
</dbReference>
<comment type="similarity">
    <text evidence="2 6">Belongs to the acyl-CoA dehydrogenase family.</text>
</comment>
<dbReference type="AlphaFoldDB" id="A0A8J7PKU6"/>
<reference evidence="11" key="1">
    <citation type="submission" date="2021-02" db="EMBL/GenBank/DDBJ databases">
        <title>Genome-Resolved Metagenomics of a Microbial Community Performing Photosynthetic Biological Nutrient Removal.</title>
        <authorList>
            <person name="Mcdaniel E.A."/>
        </authorList>
    </citation>
    <scope>NUCLEOTIDE SEQUENCE</scope>
    <source>
        <strain evidence="11">UWPOB_OBS1</strain>
    </source>
</reference>
<name>A0A8J7PKU6_9BACT</name>
<dbReference type="InterPro" id="IPR036250">
    <property type="entry name" value="AcylCo_DH-like_C"/>
</dbReference>
<feature type="domain" description="Acyl-CoA oxidase/dehydrogenase middle" evidence="9">
    <location>
        <begin position="197"/>
        <end position="257"/>
    </location>
</feature>
<evidence type="ECO:0000313" key="11">
    <source>
        <dbReference type="EMBL" id="MBN8662358.1"/>
    </source>
</evidence>
<dbReference type="CDD" id="cd00567">
    <property type="entry name" value="ACAD"/>
    <property type="match status" value="1"/>
</dbReference>
<feature type="compositionally biased region" description="Polar residues" evidence="7">
    <location>
        <begin position="1"/>
        <end position="14"/>
    </location>
</feature>
<feature type="region of interest" description="Disordered" evidence="7">
    <location>
        <begin position="1"/>
        <end position="31"/>
    </location>
</feature>
<proteinExistence type="inferred from homology"/>
<feature type="compositionally biased region" description="Basic and acidic residues" evidence="7">
    <location>
        <begin position="16"/>
        <end position="31"/>
    </location>
</feature>
<dbReference type="GO" id="GO:0033539">
    <property type="term" value="P:fatty acid beta-oxidation using acyl-CoA dehydrogenase"/>
    <property type="evidence" value="ECO:0007669"/>
    <property type="project" value="TreeGrafter"/>
</dbReference>
<keyword evidence="3 6" id="KW-0285">Flavoprotein</keyword>
<dbReference type="InterPro" id="IPR009075">
    <property type="entry name" value="AcylCo_DH/oxidase_C"/>
</dbReference>
<evidence type="ECO:0000256" key="3">
    <source>
        <dbReference type="ARBA" id="ARBA00022630"/>
    </source>
</evidence>
<evidence type="ECO:0000256" key="7">
    <source>
        <dbReference type="SAM" id="MobiDB-lite"/>
    </source>
</evidence>
<dbReference type="SUPFAM" id="SSF56645">
    <property type="entry name" value="Acyl-CoA dehydrogenase NM domain-like"/>
    <property type="match status" value="1"/>
</dbReference>
<evidence type="ECO:0000256" key="1">
    <source>
        <dbReference type="ARBA" id="ARBA00001974"/>
    </source>
</evidence>
<dbReference type="PANTHER" id="PTHR48083:SF31">
    <property type="entry name" value="ACYL-COA DEHYDROGENASE FADE10-RELATED"/>
    <property type="match status" value="1"/>
</dbReference>
<dbReference type="InterPro" id="IPR006091">
    <property type="entry name" value="Acyl-CoA_Oxase/DH_mid-dom"/>
</dbReference>
<dbReference type="Pfam" id="PF02771">
    <property type="entry name" value="Acyl-CoA_dh_N"/>
    <property type="match status" value="1"/>
</dbReference>
<evidence type="ECO:0000256" key="4">
    <source>
        <dbReference type="ARBA" id="ARBA00022827"/>
    </source>
</evidence>
<dbReference type="Gene3D" id="2.40.110.10">
    <property type="entry name" value="Butyryl-CoA Dehydrogenase, subunit A, domain 2"/>
    <property type="match status" value="1"/>
</dbReference>
<dbReference type="PROSITE" id="PS00072">
    <property type="entry name" value="ACYL_COA_DH_1"/>
    <property type="match status" value="1"/>
</dbReference>
<dbReference type="InterPro" id="IPR013786">
    <property type="entry name" value="AcylCoA_DH/ox_N"/>
</dbReference>
<feature type="domain" description="Acyl-CoA dehydrogenase/oxidase C-terminal" evidence="8">
    <location>
        <begin position="302"/>
        <end position="445"/>
    </location>
</feature>
<comment type="cofactor">
    <cofactor evidence="1 6">
        <name>FAD</name>
        <dbReference type="ChEBI" id="CHEBI:57692"/>
    </cofactor>
</comment>
<dbReference type="Pfam" id="PF00441">
    <property type="entry name" value="Acyl-CoA_dh_1"/>
    <property type="match status" value="1"/>
</dbReference>
<comment type="caution">
    <text evidence="11">The sequence shown here is derived from an EMBL/GenBank/DDBJ whole genome shotgun (WGS) entry which is preliminary data.</text>
</comment>
<dbReference type="InterPro" id="IPR050741">
    <property type="entry name" value="Acyl-CoA_dehydrogenase"/>
</dbReference>
<evidence type="ECO:0000256" key="6">
    <source>
        <dbReference type="RuleBase" id="RU362125"/>
    </source>
</evidence>
<sequence>MTDKNNNNGDSNLTEEILKRGGKGKDEVEKMGKIDRADEVVEESFDARFRTANSPVHRAIWGATPVQLFQPLYKVKDGAQPDYLKNLEECIQIVKKHRNNGTLFGADQKVTAAVIAELAQAGYWGMLIEKKYGGLELSMTDFMQFLCRMAAEGDATVAGMASIHGCIGAVDPICAYGNDSQKAYFLPRLADGRAISAFALTEPGAGSDLTALKTTAKLDGDHYVVNGRKLFISNILPGRTIGLVCLIDNKPAVLIVDLPEQENEHFQLDRYGIHAVKHIHNYGMVFNNLRVPASNLLVPPVGDGLTIAYHGLNRGRVALCANAAGTMRVLLKSMLPWADYRQTYGDKIANRELVRWRIARVASLVVGADALVSWCSSLLDQGYRGELECIVAKIFGSEALKETAVDWALKTHGGRSFLYGHQIGDNLHDFIAPCIYEGEGQMLAMAFFKSLVKEPGKQYMGPLSGMNDRFPGVLLDAPKHLPAILRMGFWIAGLYLKGSGSTASFKSLPASLRGHAAFALKQFKKLARQIAKAMLQYKFKLADRQMRMNELSMDVQRVVTMLAVCYHARSNNDEATVLAADILCRDLKRDITGGRKDDNYFATCSRLAKLVSAGKFKQLENVAESEILRRY</sequence>
<protein>
    <submittedName>
        <fullName evidence="11">Acyl-CoA/acyl-ACP dehydrogenase</fullName>
    </submittedName>
</protein>
<evidence type="ECO:0000259" key="9">
    <source>
        <dbReference type="Pfam" id="PF02770"/>
    </source>
</evidence>
<dbReference type="InterPro" id="IPR006089">
    <property type="entry name" value="Acyl-CoA_DH_CS"/>
</dbReference>
<keyword evidence="5 6" id="KW-0560">Oxidoreductase</keyword>
<evidence type="ECO:0000313" key="12">
    <source>
        <dbReference type="Proteomes" id="UP000664277"/>
    </source>
</evidence>
<evidence type="ECO:0000259" key="10">
    <source>
        <dbReference type="Pfam" id="PF02771"/>
    </source>
</evidence>
<dbReference type="GO" id="GO:0005737">
    <property type="term" value="C:cytoplasm"/>
    <property type="evidence" value="ECO:0007669"/>
    <property type="project" value="TreeGrafter"/>
</dbReference>
<evidence type="ECO:0000259" key="8">
    <source>
        <dbReference type="Pfam" id="PF00441"/>
    </source>
</evidence>
<evidence type="ECO:0000256" key="2">
    <source>
        <dbReference type="ARBA" id="ARBA00009347"/>
    </source>
</evidence>
<feature type="domain" description="Acyl-CoA dehydrogenase/oxidase N-terminal" evidence="10">
    <location>
        <begin position="107"/>
        <end position="192"/>
    </location>
</feature>
<dbReference type="GO" id="GO:0050660">
    <property type="term" value="F:flavin adenine dinucleotide binding"/>
    <property type="evidence" value="ECO:0007669"/>
    <property type="project" value="InterPro"/>
</dbReference>
<dbReference type="PANTHER" id="PTHR48083">
    <property type="entry name" value="MEDIUM-CHAIN SPECIFIC ACYL-COA DEHYDROGENASE, MITOCHONDRIAL-RELATED"/>
    <property type="match status" value="1"/>
</dbReference>
<gene>
    <name evidence="11" type="ORF">J0M35_18455</name>
</gene>
<dbReference type="GO" id="GO:0003995">
    <property type="term" value="F:acyl-CoA dehydrogenase activity"/>
    <property type="evidence" value="ECO:0007669"/>
    <property type="project" value="InterPro"/>
</dbReference>
<dbReference type="InterPro" id="IPR046373">
    <property type="entry name" value="Acyl-CoA_Oxase/DH_mid-dom_sf"/>
</dbReference>
<dbReference type="Proteomes" id="UP000664277">
    <property type="component" value="Unassembled WGS sequence"/>
</dbReference>
<dbReference type="SUPFAM" id="SSF47203">
    <property type="entry name" value="Acyl-CoA dehydrogenase C-terminal domain-like"/>
    <property type="match status" value="1"/>
</dbReference>
<evidence type="ECO:0000256" key="5">
    <source>
        <dbReference type="ARBA" id="ARBA00023002"/>
    </source>
</evidence>
<dbReference type="InterPro" id="IPR037069">
    <property type="entry name" value="AcylCoA_DH/ox_N_sf"/>
</dbReference>